<comment type="caution">
    <text evidence="3">The sequence shown here is derived from an EMBL/GenBank/DDBJ whole genome shotgun (WGS) entry which is preliminary data.</text>
</comment>
<evidence type="ECO:0000313" key="4">
    <source>
        <dbReference type="Proteomes" id="UP000305848"/>
    </source>
</evidence>
<evidence type="ECO:0000313" key="3">
    <source>
        <dbReference type="EMBL" id="TKK68856.1"/>
    </source>
</evidence>
<dbReference type="Gene3D" id="3.10.580.10">
    <property type="entry name" value="CBS-domain"/>
    <property type="match status" value="1"/>
</dbReference>
<name>A0A4U3L595_9BACT</name>
<dbReference type="AlphaFoldDB" id="A0A4U3L595"/>
<dbReference type="Proteomes" id="UP000305848">
    <property type="component" value="Unassembled WGS sequence"/>
</dbReference>
<feature type="domain" description="CBS" evidence="2">
    <location>
        <begin position="7"/>
        <end position="63"/>
    </location>
</feature>
<organism evidence="3 4">
    <name type="scientific">Ilyomonas limi</name>
    <dbReference type="NCBI Taxonomy" id="2575867"/>
    <lineage>
        <taxon>Bacteria</taxon>
        <taxon>Pseudomonadati</taxon>
        <taxon>Bacteroidota</taxon>
        <taxon>Chitinophagia</taxon>
        <taxon>Chitinophagales</taxon>
        <taxon>Chitinophagaceae</taxon>
        <taxon>Ilyomonas</taxon>
    </lineage>
</organism>
<dbReference type="SUPFAM" id="SSF54631">
    <property type="entry name" value="CBS-domain pair"/>
    <property type="match status" value="1"/>
</dbReference>
<keyword evidence="1" id="KW-0129">CBS domain</keyword>
<keyword evidence="4" id="KW-1185">Reference proteome</keyword>
<dbReference type="InterPro" id="IPR046342">
    <property type="entry name" value="CBS_dom_sf"/>
</dbReference>
<dbReference type="PROSITE" id="PS51371">
    <property type="entry name" value="CBS"/>
    <property type="match status" value="1"/>
</dbReference>
<protein>
    <submittedName>
        <fullName evidence="3">CBS domain-containing protein</fullName>
    </submittedName>
</protein>
<dbReference type="Pfam" id="PF00571">
    <property type="entry name" value="CBS"/>
    <property type="match status" value="2"/>
</dbReference>
<reference evidence="3 4" key="1">
    <citation type="submission" date="2019-05" db="EMBL/GenBank/DDBJ databases">
        <title>Panacibacter sp. strain 17mud1-8 Genome sequencing and assembly.</title>
        <authorList>
            <person name="Chhetri G."/>
        </authorList>
    </citation>
    <scope>NUCLEOTIDE SEQUENCE [LARGE SCALE GENOMIC DNA]</scope>
    <source>
        <strain evidence="3 4">17mud1-8</strain>
    </source>
</reference>
<gene>
    <name evidence="3" type="ORF">FC093_09165</name>
</gene>
<dbReference type="EMBL" id="SZQL01000006">
    <property type="protein sequence ID" value="TKK68856.1"/>
    <property type="molecule type" value="Genomic_DNA"/>
</dbReference>
<dbReference type="InterPro" id="IPR000644">
    <property type="entry name" value="CBS_dom"/>
</dbReference>
<dbReference type="OrthoDB" id="1523762at2"/>
<sequence>MLVSQCTIANYPVVHLFDKVSLALQFMDDYEVQHLPVTNNDKYTGVITKDDLLDEDNAATIASLELPLLHLSVQPTEHFLSALKIAAANDLTILPVVTPEQEVQGVLTQTELLHVAAAFQNVEEPGAIIVMEMERSSYSIGELSRLVETNNASITQLNTYTEVGTGLFIVTIKINKTEIADILATLQRYDYIIRYYFGEEAYENELKENYDLLMAYLRI</sequence>
<proteinExistence type="predicted"/>
<accession>A0A4U3L595</accession>
<evidence type="ECO:0000256" key="1">
    <source>
        <dbReference type="PROSITE-ProRule" id="PRU00703"/>
    </source>
</evidence>
<dbReference type="RefSeq" id="WP_137261477.1">
    <property type="nucleotide sequence ID" value="NZ_SZQL01000006.1"/>
</dbReference>
<evidence type="ECO:0000259" key="2">
    <source>
        <dbReference type="PROSITE" id="PS51371"/>
    </source>
</evidence>